<feature type="region of interest" description="Disordered" evidence="1">
    <location>
        <begin position="33"/>
        <end position="65"/>
    </location>
</feature>
<dbReference type="EMBL" id="JAHUTI010094751">
    <property type="protein sequence ID" value="MED6262807.1"/>
    <property type="molecule type" value="Genomic_DNA"/>
</dbReference>
<feature type="chain" id="PRO_5045293596" description="Secreted protein" evidence="2">
    <location>
        <begin position="31"/>
        <end position="107"/>
    </location>
</feature>
<protein>
    <recommendedName>
        <fullName evidence="5">Secreted protein</fullName>
    </recommendedName>
</protein>
<feature type="signal peptide" evidence="2">
    <location>
        <begin position="1"/>
        <end position="30"/>
    </location>
</feature>
<keyword evidence="2" id="KW-0732">Signal</keyword>
<gene>
    <name evidence="3" type="ORF">ATANTOWER_026371</name>
</gene>
<reference evidence="3 4" key="1">
    <citation type="submission" date="2021-07" db="EMBL/GenBank/DDBJ databases">
        <authorList>
            <person name="Palmer J.M."/>
        </authorList>
    </citation>
    <scope>NUCLEOTIDE SEQUENCE [LARGE SCALE GENOMIC DNA]</scope>
    <source>
        <strain evidence="3 4">AT_MEX2019</strain>
        <tissue evidence="3">Muscle</tissue>
    </source>
</reference>
<evidence type="ECO:0008006" key="5">
    <source>
        <dbReference type="Google" id="ProtNLM"/>
    </source>
</evidence>
<comment type="caution">
    <text evidence="3">The sequence shown here is derived from an EMBL/GenBank/DDBJ whole genome shotgun (WGS) entry which is preliminary data.</text>
</comment>
<evidence type="ECO:0000313" key="4">
    <source>
        <dbReference type="Proteomes" id="UP001345963"/>
    </source>
</evidence>
<evidence type="ECO:0000313" key="3">
    <source>
        <dbReference type="EMBL" id="MED6262807.1"/>
    </source>
</evidence>
<evidence type="ECO:0000256" key="2">
    <source>
        <dbReference type="SAM" id="SignalP"/>
    </source>
</evidence>
<sequence>MYKKHKKMSLDPSELLVVCCSLISLSLSFSQRCPEPRCEPVGTSEENRQRSPAAQVPPDAGPGGGLRIRPQYNLFQFSPPSACCVWFCNTFDFMEALFKPKRKKRIR</sequence>
<proteinExistence type="predicted"/>
<name>A0ABU7CJI3_9TELE</name>
<keyword evidence="4" id="KW-1185">Reference proteome</keyword>
<evidence type="ECO:0000256" key="1">
    <source>
        <dbReference type="SAM" id="MobiDB-lite"/>
    </source>
</evidence>
<accession>A0ABU7CJI3</accession>
<organism evidence="3 4">
    <name type="scientific">Ataeniobius toweri</name>
    <dbReference type="NCBI Taxonomy" id="208326"/>
    <lineage>
        <taxon>Eukaryota</taxon>
        <taxon>Metazoa</taxon>
        <taxon>Chordata</taxon>
        <taxon>Craniata</taxon>
        <taxon>Vertebrata</taxon>
        <taxon>Euteleostomi</taxon>
        <taxon>Actinopterygii</taxon>
        <taxon>Neopterygii</taxon>
        <taxon>Teleostei</taxon>
        <taxon>Neoteleostei</taxon>
        <taxon>Acanthomorphata</taxon>
        <taxon>Ovalentaria</taxon>
        <taxon>Atherinomorphae</taxon>
        <taxon>Cyprinodontiformes</taxon>
        <taxon>Goodeidae</taxon>
        <taxon>Ataeniobius</taxon>
    </lineage>
</organism>
<dbReference type="Proteomes" id="UP001345963">
    <property type="component" value="Unassembled WGS sequence"/>
</dbReference>